<dbReference type="Proteomes" id="UP001212997">
    <property type="component" value="Unassembled WGS sequence"/>
</dbReference>
<sequence>MATSESQAGLENSDGLEKLGGLEELGGPYFLLFDEQEKRLQKLQQRLDQWERKSISGERVRVVCLIDGDGNIFAPNYLKQCRAGGANAAHELCKHILEYIRGPQTDFPSDISVDISISVFLHKRGLAGVLRDEGYITNYRDFDEFITGFTQSGARHLMIDVGSGKDAADSKLRVHLQDHVHSRETLKVFIGGSHDSGYFHDYQSVIAAGLKDKLVLLPGYEKIEQAIQELNLQTLIIPNLFMPVKLKDIGYTSQRTTPANSSRLPVADLPNLEGNLQAAFAAMSFQNHRRRVSIGDGSTGRPLIRSPIRIANEHLQENVPSLEEMPNTSSAGKHSSEDLEEPGEADAEPAGQARSTFLVRVIKPMTG</sequence>
<feature type="region of interest" description="Disordered" evidence="2">
    <location>
        <begin position="316"/>
        <end position="356"/>
    </location>
</feature>
<accession>A0AAD5YAA6</accession>
<gene>
    <name evidence="4" type="ORF">NLI96_g9367</name>
</gene>
<keyword evidence="1" id="KW-0175">Coiled coil</keyword>
<evidence type="ECO:0000259" key="3">
    <source>
        <dbReference type="Pfam" id="PF25540"/>
    </source>
</evidence>
<dbReference type="PANTHER" id="PTHR37543">
    <property type="entry name" value="CCCH ZINC FINGER DNA BINDING PROTEIN (AFU_ORTHOLOGUE AFUA_5G12760)"/>
    <property type="match status" value="1"/>
</dbReference>
<dbReference type="PANTHER" id="PTHR37543:SF1">
    <property type="entry name" value="CCCH ZINC FINGER DNA BINDING PROTEIN (AFU_ORTHOLOGUE AFUA_5G12760)"/>
    <property type="match status" value="1"/>
</dbReference>
<proteinExistence type="predicted"/>
<name>A0AAD5YAA6_9APHY</name>
<evidence type="ECO:0000313" key="4">
    <source>
        <dbReference type="EMBL" id="KAJ3478996.1"/>
    </source>
</evidence>
<dbReference type="AlphaFoldDB" id="A0AAD5YAA6"/>
<feature type="coiled-coil region" evidence="1">
    <location>
        <begin position="33"/>
        <end position="60"/>
    </location>
</feature>
<organism evidence="4 5">
    <name type="scientific">Meripilus lineatus</name>
    <dbReference type="NCBI Taxonomy" id="2056292"/>
    <lineage>
        <taxon>Eukaryota</taxon>
        <taxon>Fungi</taxon>
        <taxon>Dikarya</taxon>
        <taxon>Basidiomycota</taxon>
        <taxon>Agaricomycotina</taxon>
        <taxon>Agaricomycetes</taxon>
        <taxon>Polyporales</taxon>
        <taxon>Meripilaceae</taxon>
        <taxon>Meripilus</taxon>
    </lineage>
</organism>
<keyword evidence="5" id="KW-1185">Reference proteome</keyword>
<evidence type="ECO:0000256" key="1">
    <source>
        <dbReference type="SAM" id="Coils"/>
    </source>
</evidence>
<dbReference type="EMBL" id="JANAWD010000469">
    <property type="protein sequence ID" value="KAJ3478996.1"/>
    <property type="molecule type" value="Genomic_DNA"/>
</dbReference>
<reference evidence="4" key="1">
    <citation type="submission" date="2022-07" db="EMBL/GenBank/DDBJ databases">
        <title>Genome Sequence of Physisporinus lineatus.</title>
        <authorList>
            <person name="Buettner E."/>
        </authorList>
    </citation>
    <scope>NUCLEOTIDE SEQUENCE</scope>
    <source>
        <strain evidence="4">VT162</strain>
    </source>
</reference>
<comment type="caution">
    <text evidence="4">The sequence shown here is derived from an EMBL/GenBank/DDBJ whole genome shotgun (WGS) entry which is preliminary data.</text>
</comment>
<dbReference type="Pfam" id="PF25540">
    <property type="entry name" value="DUF7923"/>
    <property type="match status" value="1"/>
</dbReference>
<protein>
    <recommendedName>
        <fullName evidence="3">DUF7923 domain-containing protein</fullName>
    </recommendedName>
</protein>
<evidence type="ECO:0000313" key="5">
    <source>
        <dbReference type="Proteomes" id="UP001212997"/>
    </source>
</evidence>
<feature type="compositionally biased region" description="Acidic residues" evidence="2">
    <location>
        <begin position="338"/>
        <end position="347"/>
    </location>
</feature>
<feature type="domain" description="DUF7923" evidence="3">
    <location>
        <begin position="61"/>
        <end position="241"/>
    </location>
</feature>
<evidence type="ECO:0000256" key="2">
    <source>
        <dbReference type="SAM" id="MobiDB-lite"/>
    </source>
</evidence>
<dbReference type="InterPro" id="IPR057683">
    <property type="entry name" value="DUF7923"/>
</dbReference>